<feature type="transmembrane region" description="Helical" evidence="1">
    <location>
        <begin position="116"/>
        <end position="135"/>
    </location>
</feature>
<gene>
    <name evidence="2" type="ORF">DM484_08415</name>
</gene>
<feature type="transmembrane region" description="Helical" evidence="1">
    <location>
        <begin position="14"/>
        <end position="33"/>
    </location>
</feature>
<protein>
    <submittedName>
        <fullName evidence="2">Uncharacterized protein</fullName>
    </submittedName>
</protein>
<dbReference type="Proteomes" id="UP000249396">
    <property type="component" value="Unassembled WGS sequence"/>
</dbReference>
<proteinExistence type="predicted"/>
<keyword evidence="1" id="KW-0472">Membrane</keyword>
<evidence type="ECO:0000313" key="3">
    <source>
        <dbReference type="Proteomes" id="UP000249396"/>
    </source>
</evidence>
<organism evidence="2 3">
    <name type="scientific">Candidatus Methylumidiphilus alinenensis</name>
    <dbReference type="NCBI Taxonomy" id="2202197"/>
    <lineage>
        <taxon>Bacteria</taxon>
        <taxon>Pseudomonadati</taxon>
        <taxon>Pseudomonadota</taxon>
        <taxon>Gammaproteobacteria</taxon>
        <taxon>Methylococcales</taxon>
        <taxon>Candidatus Methylumidiphilus</taxon>
    </lineage>
</organism>
<reference evidence="2 3" key="1">
    <citation type="journal article" date="2018" name="Aquat. Microb. Ecol.">
        <title>Gammaproteobacterial methanotrophs dominate.</title>
        <authorList>
            <person name="Rissanen A.J."/>
            <person name="Saarenheimo J."/>
            <person name="Tiirola M."/>
            <person name="Peura S."/>
            <person name="Aalto S.L."/>
            <person name="Karvinen A."/>
            <person name="Nykanen H."/>
        </authorList>
    </citation>
    <scope>NUCLEOTIDE SEQUENCE [LARGE SCALE GENOMIC DNA]</scope>
    <source>
        <strain evidence="2">AMbin10</strain>
    </source>
</reference>
<accession>A0A2W4RBS8</accession>
<dbReference type="EMBL" id="QJPH01000268">
    <property type="protein sequence ID" value="PZN81531.1"/>
    <property type="molecule type" value="Genomic_DNA"/>
</dbReference>
<feature type="transmembrane region" description="Helical" evidence="1">
    <location>
        <begin position="76"/>
        <end position="96"/>
    </location>
</feature>
<comment type="caution">
    <text evidence="2">The sequence shown here is derived from an EMBL/GenBank/DDBJ whole genome shotgun (WGS) entry which is preliminary data.</text>
</comment>
<evidence type="ECO:0000313" key="2">
    <source>
        <dbReference type="EMBL" id="PZN81531.1"/>
    </source>
</evidence>
<name>A0A2W4RBS8_9GAMM</name>
<keyword evidence="1" id="KW-0812">Transmembrane</keyword>
<keyword evidence="1" id="KW-1133">Transmembrane helix</keyword>
<sequence>MKDFFVFDEDDKKLWIGFAVAALIFIIAFSLYAGQPFREIERAAFFLLEDILPGYVIFKLFLGHLNISDNKIADRIIVSFGLSFMTMDVPFFLLKYFRPYEDNTDEKAWGSINDSLLTFILLVLVIGIAFGVKYYQNKKKAPA</sequence>
<evidence type="ECO:0000256" key="1">
    <source>
        <dbReference type="SAM" id="Phobius"/>
    </source>
</evidence>
<dbReference type="AlphaFoldDB" id="A0A2W4RBS8"/>